<protein>
    <recommendedName>
        <fullName evidence="5">L-lysine 2,3-aminomutase</fullName>
    </recommendedName>
    <alternativeName>
        <fullName evidence="13">EF-P post-translational modification enzyme B</fullName>
    </alternativeName>
</protein>
<evidence type="ECO:0000256" key="4">
    <source>
        <dbReference type="ARBA" id="ARBA00008703"/>
    </source>
</evidence>
<reference evidence="15" key="1">
    <citation type="submission" date="2019-02" db="EMBL/GenBank/DDBJ databases">
        <authorList>
            <person name="Li S.-H."/>
        </authorList>
    </citation>
    <scope>NUCLEOTIDE SEQUENCE</scope>
    <source>
        <strain evidence="15">IMCC14734</strain>
    </source>
</reference>
<feature type="domain" description="Radical SAM core" evidence="14">
    <location>
        <begin position="105"/>
        <end position="320"/>
    </location>
</feature>
<dbReference type="EMBL" id="SHNN01000006">
    <property type="protein sequence ID" value="MCX2983277.1"/>
    <property type="molecule type" value="Genomic_DNA"/>
</dbReference>
<dbReference type="PANTHER" id="PTHR30538">
    <property type="entry name" value="LYSINE 2,3-AMINOMUTASE-RELATED"/>
    <property type="match status" value="1"/>
</dbReference>
<evidence type="ECO:0000256" key="1">
    <source>
        <dbReference type="ARBA" id="ARBA00001352"/>
    </source>
</evidence>
<dbReference type="NCBIfam" id="TIGR00238">
    <property type="entry name" value="KamA family radical SAM protein"/>
    <property type="match status" value="1"/>
</dbReference>
<evidence type="ECO:0000256" key="6">
    <source>
        <dbReference type="ARBA" id="ARBA00022485"/>
    </source>
</evidence>
<comment type="similarity">
    <text evidence="4">Belongs to the radical SAM superfamily. KamA family.</text>
</comment>
<name>A0ABT3TLR3_9GAMM</name>
<keyword evidence="10" id="KW-0408">Iron</keyword>
<accession>A0ABT3TLR3</accession>
<comment type="catalytic activity">
    <reaction evidence="1">
        <text>L-lysine = D-beta-lysine</text>
        <dbReference type="Rhea" id="RHEA:44148"/>
        <dbReference type="ChEBI" id="CHEBI:32551"/>
        <dbReference type="ChEBI" id="CHEBI:84138"/>
    </reaction>
</comment>
<evidence type="ECO:0000256" key="13">
    <source>
        <dbReference type="ARBA" id="ARBA00030756"/>
    </source>
</evidence>
<evidence type="ECO:0000256" key="2">
    <source>
        <dbReference type="ARBA" id="ARBA00001933"/>
    </source>
</evidence>
<evidence type="ECO:0000313" key="15">
    <source>
        <dbReference type="EMBL" id="MCX2983277.1"/>
    </source>
</evidence>
<dbReference type="Gene3D" id="3.20.20.70">
    <property type="entry name" value="Aldolase class I"/>
    <property type="match status" value="1"/>
</dbReference>
<evidence type="ECO:0000256" key="7">
    <source>
        <dbReference type="ARBA" id="ARBA00022691"/>
    </source>
</evidence>
<dbReference type="RefSeq" id="WP_279247311.1">
    <property type="nucleotide sequence ID" value="NZ_SHNN01000006.1"/>
</dbReference>
<evidence type="ECO:0000256" key="12">
    <source>
        <dbReference type="ARBA" id="ARBA00023235"/>
    </source>
</evidence>
<keyword evidence="6" id="KW-0004">4Fe-4S</keyword>
<dbReference type="Proteomes" id="UP001143362">
    <property type="component" value="Unassembled WGS sequence"/>
</dbReference>
<dbReference type="NCBIfam" id="TIGR03821">
    <property type="entry name" value="EFP_modif_epmB"/>
    <property type="match status" value="1"/>
</dbReference>
<comment type="cofactor">
    <cofactor evidence="2">
        <name>pyridoxal 5'-phosphate</name>
        <dbReference type="ChEBI" id="CHEBI:597326"/>
    </cofactor>
</comment>
<dbReference type="SUPFAM" id="SSF102114">
    <property type="entry name" value="Radical SAM enzymes"/>
    <property type="match status" value="1"/>
</dbReference>
<comment type="cofactor">
    <cofactor evidence="3">
        <name>[4Fe-4S] cluster</name>
        <dbReference type="ChEBI" id="CHEBI:49883"/>
    </cofactor>
</comment>
<dbReference type="SFLD" id="SFLDS00029">
    <property type="entry name" value="Radical_SAM"/>
    <property type="match status" value="1"/>
</dbReference>
<dbReference type="PIRSF" id="PIRSF004911">
    <property type="entry name" value="DUF160"/>
    <property type="match status" value="1"/>
</dbReference>
<dbReference type="InterPro" id="IPR013785">
    <property type="entry name" value="Aldolase_TIM"/>
</dbReference>
<evidence type="ECO:0000256" key="10">
    <source>
        <dbReference type="ARBA" id="ARBA00023004"/>
    </source>
</evidence>
<dbReference type="InterPro" id="IPR003739">
    <property type="entry name" value="Lys_aminomutase/Glu_NH3_mut"/>
</dbReference>
<keyword evidence="12" id="KW-0413">Isomerase</keyword>
<dbReference type="InterPro" id="IPR022462">
    <property type="entry name" value="EpmB"/>
</dbReference>
<dbReference type="InterPro" id="IPR058240">
    <property type="entry name" value="rSAM_sf"/>
</dbReference>
<evidence type="ECO:0000256" key="8">
    <source>
        <dbReference type="ARBA" id="ARBA00022723"/>
    </source>
</evidence>
<dbReference type="PANTHER" id="PTHR30538:SF1">
    <property type="entry name" value="L-LYSINE 2,3-AMINOMUTASE"/>
    <property type="match status" value="1"/>
</dbReference>
<organism evidence="15 16">
    <name type="scientific">Candidatus Litorirhabdus singularis</name>
    <dbReference type="NCBI Taxonomy" id="2518993"/>
    <lineage>
        <taxon>Bacteria</taxon>
        <taxon>Pseudomonadati</taxon>
        <taxon>Pseudomonadota</taxon>
        <taxon>Gammaproteobacteria</taxon>
        <taxon>Cellvibrionales</taxon>
        <taxon>Halieaceae</taxon>
        <taxon>Candidatus Litorirhabdus</taxon>
    </lineage>
</organism>
<dbReference type="InterPro" id="IPR007197">
    <property type="entry name" value="rSAM"/>
</dbReference>
<dbReference type="SFLD" id="SFLDG01070">
    <property type="entry name" value="PLP-dependent"/>
    <property type="match status" value="1"/>
</dbReference>
<keyword evidence="7" id="KW-0949">S-adenosyl-L-methionine</keyword>
<dbReference type="SFLD" id="SFLDF00314">
    <property type="entry name" value="L-lysine_2_3-aminomutase_(yjeK"/>
    <property type="match status" value="1"/>
</dbReference>
<evidence type="ECO:0000256" key="3">
    <source>
        <dbReference type="ARBA" id="ARBA00001966"/>
    </source>
</evidence>
<keyword evidence="8" id="KW-0479">Metal-binding</keyword>
<evidence type="ECO:0000259" key="14">
    <source>
        <dbReference type="PROSITE" id="PS51918"/>
    </source>
</evidence>
<dbReference type="CDD" id="cd01335">
    <property type="entry name" value="Radical_SAM"/>
    <property type="match status" value="1"/>
</dbReference>
<keyword evidence="16" id="KW-1185">Reference proteome</keyword>
<gene>
    <name evidence="15" type="primary">epmB</name>
    <name evidence="15" type="ORF">EYC98_20635</name>
</gene>
<dbReference type="Pfam" id="PF13353">
    <property type="entry name" value="Fer4_12"/>
    <property type="match status" value="1"/>
</dbReference>
<evidence type="ECO:0000256" key="9">
    <source>
        <dbReference type="ARBA" id="ARBA00022898"/>
    </source>
</evidence>
<evidence type="ECO:0000256" key="11">
    <source>
        <dbReference type="ARBA" id="ARBA00023014"/>
    </source>
</evidence>
<sequence length="334" mass="36868">MTSIISAVDVSTSWQTLLAQAFTSPRELLKFVSIDPDQLALPAPDALDFACRVPLPFARLMQPGDINDPLLRQVLPLSVELEPVPGYSADPLDEAHASPQDGIIQKYHGRVLLVAASACAVNCRYCFRRHFPYQEQTAAGTELQEAFDFIASHDDISEVILSGGDPLVLGERRFAELVTQLEHIPHVRRLRIHSRLPIVLPQRITPELLTVLQETRLQVVMVVHSNHANEISTEVRDGFRQLRAAGITLFNQSVLLAGVNDTATVLAQLSETLFDAGVTPYYLHQLDPVAGAAHFAVPLTRARRLHHELLALLPGFLVPRLVSELPGQVSKTHL</sequence>
<dbReference type="PROSITE" id="PS51918">
    <property type="entry name" value="RADICAL_SAM"/>
    <property type="match status" value="1"/>
</dbReference>
<keyword evidence="11" id="KW-0411">Iron-sulfur</keyword>
<keyword evidence="9" id="KW-0663">Pyridoxal phosphate</keyword>
<evidence type="ECO:0000256" key="5">
    <source>
        <dbReference type="ARBA" id="ARBA00022363"/>
    </source>
</evidence>
<proteinExistence type="inferred from homology"/>
<evidence type="ECO:0000313" key="16">
    <source>
        <dbReference type="Proteomes" id="UP001143362"/>
    </source>
</evidence>
<comment type="caution">
    <text evidence="15">The sequence shown here is derived from an EMBL/GenBank/DDBJ whole genome shotgun (WGS) entry which is preliminary data.</text>
</comment>